<dbReference type="InterPro" id="IPR000064">
    <property type="entry name" value="NLP_P60_dom"/>
</dbReference>
<comment type="similarity">
    <text evidence="1">Belongs to the peptidase C40 family.</text>
</comment>
<keyword evidence="3 6" id="KW-0378">Hydrolase</keyword>
<evidence type="ECO:0000256" key="1">
    <source>
        <dbReference type="ARBA" id="ARBA00007074"/>
    </source>
</evidence>
<dbReference type="EMBL" id="RJKL01000001">
    <property type="protein sequence ID" value="ROP31995.1"/>
    <property type="molecule type" value="Genomic_DNA"/>
</dbReference>
<dbReference type="RefSeq" id="WP_084556531.1">
    <property type="nucleotide sequence ID" value="NZ_RJKL01000001.1"/>
</dbReference>
<feature type="domain" description="NlpC/P60" evidence="5">
    <location>
        <begin position="72"/>
        <end position="185"/>
    </location>
</feature>
<gene>
    <name evidence="6" type="ORF">EDD30_4923</name>
</gene>
<keyword evidence="4" id="KW-0788">Thiol protease</keyword>
<organism evidence="6 7">
    <name type="scientific">Couchioplanes caeruleus</name>
    <dbReference type="NCBI Taxonomy" id="56438"/>
    <lineage>
        <taxon>Bacteria</taxon>
        <taxon>Bacillati</taxon>
        <taxon>Actinomycetota</taxon>
        <taxon>Actinomycetes</taxon>
        <taxon>Micromonosporales</taxon>
        <taxon>Micromonosporaceae</taxon>
        <taxon>Couchioplanes</taxon>
    </lineage>
</organism>
<comment type="caution">
    <text evidence="6">The sequence shown here is derived from an EMBL/GenBank/DDBJ whole genome shotgun (WGS) entry which is preliminary data.</text>
</comment>
<dbReference type="InterPro" id="IPR038765">
    <property type="entry name" value="Papain-like_cys_pep_sf"/>
</dbReference>
<dbReference type="Pfam" id="PF00877">
    <property type="entry name" value="NLPC_P60"/>
    <property type="match status" value="1"/>
</dbReference>
<evidence type="ECO:0000259" key="5">
    <source>
        <dbReference type="PROSITE" id="PS51935"/>
    </source>
</evidence>
<dbReference type="AlphaFoldDB" id="A0A3N1GP25"/>
<accession>A0A3N1GP25</accession>
<dbReference type="GO" id="GO:0006508">
    <property type="term" value="P:proteolysis"/>
    <property type="evidence" value="ECO:0007669"/>
    <property type="project" value="UniProtKB-KW"/>
</dbReference>
<name>A0A3N1GP25_9ACTN</name>
<evidence type="ECO:0000256" key="2">
    <source>
        <dbReference type="ARBA" id="ARBA00022670"/>
    </source>
</evidence>
<proteinExistence type="inferred from homology"/>
<dbReference type="InterPro" id="IPR051794">
    <property type="entry name" value="PG_Endopeptidase_C40"/>
</dbReference>
<evidence type="ECO:0000256" key="3">
    <source>
        <dbReference type="ARBA" id="ARBA00022801"/>
    </source>
</evidence>
<dbReference type="GO" id="GO:0008234">
    <property type="term" value="F:cysteine-type peptidase activity"/>
    <property type="evidence" value="ECO:0007669"/>
    <property type="project" value="UniProtKB-KW"/>
</dbReference>
<dbReference type="SUPFAM" id="SSF54001">
    <property type="entry name" value="Cysteine proteinases"/>
    <property type="match status" value="1"/>
</dbReference>
<evidence type="ECO:0000313" key="6">
    <source>
        <dbReference type="EMBL" id="ROP31995.1"/>
    </source>
</evidence>
<dbReference type="Proteomes" id="UP000271683">
    <property type="component" value="Unassembled WGS sequence"/>
</dbReference>
<protein>
    <submittedName>
        <fullName evidence="6">Cell wall-associated NlpC family hydrolase</fullName>
    </submittedName>
</protein>
<sequence>MPRADRGAALSTSPLRLAACAGALSFLLLPAPTKAAPARPLEAPVVSAEKRLLRPQALAPRLTARQLAQRHARARVRVVAYARAQRGDRYAYGASGPHRWDCSGLTARTYRVVGIRLPHSSRAQARRGKRVTPRAARVGDLVAMRGHVGILVGRWRMVDAPGSGRRVTERLIYRTSTLQFRRLIG</sequence>
<dbReference type="Gene3D" id="3.90.1720.10">
    <property type="entry name" value="endopeptidase domain like (from Nostoc punctiforme)"/>
    <property type="match status" value="1"/>
</dbReference>
<dbReference type="PROSITE" id="PS51935">
    <property type="entry name" value="NLPC_P60"/>
    <property type="match status" value="1"/>
</dbReference>
<dbReference type="PANTHER" id="PTHR47359">
    <property type="entry name" value="PEPTIDOGLYCAN DL-ENDOPEPTIDASE CWLO"/>
    <property type="match status" value="1"/>
</dbReference>
<dbReference type="PANTHER" id="PTHR47359:SF3">
    <property type="entry name" value="NLP_P60 DOMAIN-CONTAINING PROTEIN-RELATED"/>
    <property type="match status" value="1"/>
</dbReference>
<evidence type="ECO:0000313" key="7">
    <source>
        <dbReference type="Proteomes" id="UP000271683"/>
    </source>
</evidence>
<keyword evidence="2" id="KW-0645">Protease</keyword>
<reference evidence="6 7" key="1">
    <citation type="submission" date="2018-11" db="EMBL/GenBank/DDBJ databases">
        <title>Sequencing the genomes of 1000 actinobacteria strains.</title>
        <authorList>
            <person name="Klenk H.-P."/>
        </authorList>
    </citation>
    <scope>NUCLEOTIDE SEQUENCE [LARGE SCALE GENOMIC DNA]</scope>
    <source>
        <strain evidence="6 7">DSM 43634</strain>
    </source>
</reference>
<evidence type="ECO:0000256" key="4">
    <source>
        <dbReference type="ARBA" id="ARBA00022807"/>
    </source>
</evidence>
<dbReference type="OrthoDB" id="5177647at2"/>